<dbReference type="Proteomes" id="UP001149813">
    <property type="component" value="Unassembled WGS sequence"/>
</dbReference>
<protein>
    <submittedName>
        <fullName evidence="2">Uncharacterized protein</fullName>
    </submittedName>
</protein>
<feature type="region of interest" description="Disordered" evidence="1">
    <location>
        <begin position="1"/>
        <end position="110"/>
    </location>
</feature>
<evidence type="ECO:0000256" key="1">
    <source>
        <dbReference type="SAM" id="MobiDB-lite"/>
    </source>
</evidence>
<accession>A0A9W7XXV1</accession>
<name>A0A9W7XXV1_9FUNG</name>
<dbReference type="EMBL" id="JANBOJ010000085">
    <property type="protein sequence ID" value="KAJ1723014.1"/>
    <property type="molecule type" value="Genomic_DNA"/>
</dbReference>
<reference evidence="2" key="1">
    <citation type="submission" date="2022-07" db="EMBL/GenBank/DDBJ databases">
        <title>Phylogenomic reconstructions and comparative analyses of Kickxellomycotina fungi.</title>
        <authorList>
            <person name="Reynolds N.K."/>
            <person name="Stajich J.E."/>
            <person name="Barry K."/>
            <person name="Grigoriev I.V."/>
            <person name="Crous P."/>
            <person name="Smith M.E."/>
        </authorList>
    </citation>
    <scope>NUCLEOTIDE SEQUENCE</scope>
    <source>
        <strain evidence="2">NBRC 32514</strain>
    </source>
</reference>
<comment type="caution">
    <text evidence="2">The sequence shown here is derived from an EMBL/GenBank/DDBJ whole genome shotgun (WGS) entry which is preliminary data.</text>
</comment>
<dbReference type="OrthoDB" id="5973225at2759"/>
<evidence type="ECO:0000313" key="2">
    <source>
        <dbReference type="EMBL" id="KAJ1723014.1"/>
    </source>
</evidence>
<gene>
    <name evidence="2" type="ORF">LPJ53_002632</name>
</gene>
<feature type="compositionally biased region" description="Basic and acidic residues" evidence="1">
    <location>
        <begin position="31"/>
        <end position="77"/>
    </location>
</feature>
<evidence type="ECO:0000313" key="3">
    <source>
        <dbReference type="Proteomes" id="UP001149813"/>
    </source>
</evidence>
<proteinExistence type="predicted"/>
<sequence>MNNAEPLAGHLPASKVGGRRVSQNSGVPPMSKERESLNKNKEGSSEDGDEKDHQMIRQEEMLQFEQAKRQQQHELKNNQKYTNAELNRAPNPVKNNHIRQPGRFPAGLPKETKMVMKELGN</sequence>
<organism evidence="2 3">
    <name type="scientific">Coemansia erecta</name>
    <dbReference type="NCBI Taxonomy" id="147472"/>
    <lineage>
        <taxon>Eukaryota</taxon>
        <taxon>Fungi</taxon>
        <taxon>Fungi incertae sedis</taxon>
        <taxon>Zoopagomycota</taxon>
        <taxon>Kickxellomycotina</taxon>
        <taxon>Kickxellomycetes</taxon>
        <taxon>Kickxellales</taxon>
        <taxon>Kickxellaceae</taxon>
        <taxon>Coemansia</taxon>
    </lineage>
</organism>
<keyword evidence="3" id="KW-1185">Reference proteome</keyword>
<dbReference type="AlphaFoldDB" id="A0A9W7XXV1"/>